<feature type="compositionally biased region" description="Basic and acidic residues" evidence="3">
    <location>
        <begin position="193"/>
        <end position="217"/>
    </location>
</feature>
<dbReference type="PRINTS" id="PR00299">
    <property type="entry name" value="ACRYSTALLIN"/>
</dbReference>
<dbReference type="GO" id="GO:0005634">
    <property type="term" value="C:nucleus"/>
    <property type="evidence" value="ECO:0007669"/>
    <property type="project" value="TreeGrafter"/>
</dbReference>
<evidence type="ECO:0000259" key="4">
    <source>
        <dbReference type="PROSITE" id="PS01031"/>
    </source>
</evidence>
<proteinExistence type="inferred from homology"/>
<evidence type="ECO:0000313" key="5">
    <source>
        <dbReference type="EMBL" id="KAG9339627.1"/>
    </source>
</evidence>
<evidence type="ECO:0000256" key="2">
    <source>
        <dbReference type="RuleBase" id="RU003616"/>
    </source>
</evidence>
<feature type="compositionally biased region" description="Polar residues" evidence="3">
    <location>
        <begin position="262"/>
        <end position="274"/>
    </location>
</feature>
<evidence type="ECO:0000313" key="6">
    <source>
        <dbReference type="Proteomes" id="UP000824540"/>
    </source>
</evidence>
<dbReference type="GO" id="GO:0009408">
    <property type="term" value="P:response to heat"/>
    <property type="evidence" value="ECO:0007669"/>
    <property type="project" value="TreeGrafter"/>
</dbReference>
<feature type="region of interest" description="Disordered" evidence="3">
    <location>
        <begin position="193"/>
        <end position="417"/>
    </location>
</feature>
<feature type="compositionally biased region" description="Basic and acidic residues" evidence="3">
    <location>
        <begin position="398"/>
        <end position="411"/>
    </location>
</feature>
<dbReference type="PROSITE" id="PS01031">
    <property type="entry name" value="SHSP"/>
    <property type="match status" value="1"/>
</dbReference>
<reference evidence="5" key="1">
    <citation type="thesis" date="2021" institute="BYU ScholarsArchive" country="Provo, UT, USA">
        <title>Applications of and Algorithms for Genome Assembly and Genomic Analyses with an Emphasis on Marine Teleosts.</title>
        <authorList>
            <person name="Pickett B.D."/>
        </authorList>
    </citation>
    <scope>NUCLEOTIDE SEQUENCE</scope>
    <source>
        <strain evidence="5">HI-2016</strain>
    </source>
</reference>
<accession>A0A8T2NTF7</accession>
<dbReference type="GO" id="GO:0042026">
    <property type="term" value="P:protein refolding"/>
    <property type="evidence" value="ECO:0007669"/>
    <property type="project" value="TreeGrafter"/>
</dbReference>
<gene>
    <name evidence="5" type="ORF">JZ751_023518</name>
</gene>
<organism evidence="5 6">
    <name type="scientific">Albula glossodonta</name>
    <name type="common">roundjaw bonefish</name>
    <dbReference type="NCBI Taxonomy" id="121402"/>
    <lineage>
        <taxon>Eukaryota</taxon>
        <taxon>Metazoa</taxon>
        <taxon>Chordata</taxon>
        <taxon>Craniata</taxon>
        <taxon>Vertebrata</taxon>
        <taxon>Euteleostomi</taxon>
        <taxon>Actinopterygii</taxon>
        <taxon>Neopterygii</taxon>
        <taxon>Teleostei</taxon>
        <taxon>Albuliformes</taxon>
        <taxon>Albulidae</taxon>
        <taxon>Albula</taxon>
    </lineage>
</organism>
<keyword evidence="6" id="KW-1185">Reference proteome</keyword>
<name>A0A8T2NTF7_9TELE</name>
<dbReference type="Gene3D" id="2.60.40.790">
    <property type="match status" value="1"/>
</dbReference>
<dbReference type="InterPro" id="IPR002068">
    <property type="entry name" value="A-crystallin/Hsp20_dom"/>
</dbReference>
<dbReference type="InterPro" id="IPR001436">
    <property type="entry name" value="Alpha-crystallin/sHSP_animal"/>
</dbReference>
<protein>
    <recommendedName>
        <fullName evidence="4">SHSP domain-containing protein</fullName>
    </recommendedName>
</protein>
<feature type="domain" description="SHSP" evidence="4">
    <location>
        <begin position="80"/>
        <end position="189"/>
    </location>
</feature>
<feature type="compositionally biased region" description="Acidic residues" evidence="3">
    <location>
        <begin position="222"/>
        <end position="237"/>
    </location>
</feature>
<comment type="similarity">
    <text evidence="1 2">Belongs to the small heat shock protein (HSP20) family.</text>
</comment>
<dbReference type="EMBL" id="JAFBMS010000052">
    <property type="protein sequence ID" value="KAG9339627.1"/>
    <property type="molecule type" value="Genomic_DNA"/>
</dbReference>
<dbReference type="SUPFAM" id="SSF49764">
    <property type="entry name" value="HSP20-like chaperones"/>
    <property type="match status" value="1"/>
</dbReference>
<dbReference type="GO" id="GO:0051082">
    <property type="term" value="F:unfolded protein binding"/>
    <property type="evidence" value="ECO:0007669"/>
    <property type="project" value="TreeGrafter"/>
</dbReference>
<dbReference type="InterPro" id="IPR008978">
    <property type="entry name" value="HSP20-like_chaperone"/>
</dbReference>
<dbReference type="OrthoDB" id="1431247at2759"/>
<dbReference type="Proteomes" id="UP000824540">
    <property type="component" value="Unassembled WGS sequence"/>
</dbReference>
<feature type="compositionally biased region" description="Low complexity" evidence="3">
    <location>
        <begin position="356"/>
        <end position="369"/>
    </location>
</feature>
<dbReference type="PANTHER" id="PTHR45640">
    <property type="entry name" value="HEAT SHOCK PROTEIN HSP-12.2-RELATED"/>
    <property type="match status" value="1"/>
</dbReference>
<comment type="caution">
    <text evidence="5">The sequence shown here is derived from an EMBL/GenBank/DDBJ whole genome shotgun (WGS) entry which is preliminary data.</text>
</comment>
<sequence>MAEGDKTLPRPLFCRDLTWDPFRNWPQLSRIFDQDFGMPPFMDSWDLSWLENARKRFATSSWPGYFRSPLFAPFSQAHPKVQRQLSGGMSEIRTGQDRWQVNLDVNHFSPEEIIIKTKEGYLEIAGKHEERQDEHGFISRCFTRKYKLPAGVDLQHISSSLSGDGVLSVEAPLPASALSAEIVIPIQVEEERRTLKEEGGEEGENKDSEEHSQKEGQVEMEAGTEETAGGEEGEEVQAADPEGHQDPPTQGSGDEPEAGGDNPQQVPVVQSQATVGEGEELQTGSSGVQVGAEGEASGQVGEEAPAEPEGSTAQEQAEMKPAVGEEGMEKEPREVLGQQEVTDAGVEGQSEPSDPAPEAGPEQGAAGEPVQEPQEAAAITEDPQPAPSQEALAPQQEVPEKQEMEQAEAVKEPPPQS</sequence>
<dbReference type="AlphaFoldDB" id="A0A8T2NTF7"/>
<dbReference type="GO" id="GO:0043066">
    <property type="term" value="P:negative regulation of apoptotic process"/>
    <property type="evidence" value="ECO:0007669"/>
    <property type="project" value="TreeGrafter"/>
</dbReference>
<dbReference type="GO" id="GO:0005737">
    <property type="term" value="C:cytoplasm"/>
    <property type="evidence" value="ECO:0007669"/>
    <property type="project" value="TreeGrafter"/>
</dbReference>
<evidence type="ECO:0000256" key="1">
    <source>
        <dbReference type="PROSITE-ProRule" id="PRU00285"/>
    </source>
</evidence>
<dbReference type="PANTHER" id="PTHR45640:SF7">
    <property type="entry name" value="HEAT SHOCK PROTEIN BETA-1"/>
    <property type="match status" value="1"/>
</dbReference>
<dbReference type="Pfam" id="PF00011">
    <property type="entry name" value="HSP20"/>
    <property type="match status" value="1"/>
</dbReference>
<evidence type="ECO:0000256" key="3">
    <source>
        <dbReference type="SAM" id="MobiDB-lite"/>
    </source>
</evidence>